<evidence type="ECO:0000256" key="1">
    <source>
        <dbReference type="ARBA" id="ARBA00009741"/>
    </source>
</evidence>
<dbReference type="EC" id="2.1.1.-" evidence="6"/>
<dbReference type="EMBL" id="PKHU01000003">
    <property type="protein sequence ID" value="PKZ29456.1"/>
    <property type="molecule type" value="Genomic_DNA"/>
</dbReference>
<sequence>MKEFYFELIVKSNALEFFKNFAFEMGVDAVEFKDDFFIIRDENQSSIDTLKFAFLEYRKSLEKALNVEIDLELKDEKKKNIDWIDEYKKGVQPIEVGEIYIHPSWEKPKDNKLNLMVDPALAFGSGHHESTNMCLALIQKYKNGYKSALDVGCGSGILSIALSKLGIEVSACDTDLQAVLATKENALKNGVELFEIYTGSVTNTDKTYDIVVANIIADVIIVLKNDLIKSLNKGGVLILSGILEKYFDKIKKEFCQLELVESLQKNDWVSFVFKK</sequence>
<evidence type="ECO:0000256" key="5">
    <source>
        <dbReference type="ARBA" id="ARBA00022691"/>
    </source>
</evidence>
<evidence type="ECO:0000313" key="7">
    <source>
        <dbReference type="EMBL" id="PKZ29456.1"/>
    </source>
</evidence>
<keyword evidence="5 6" id="KW-0949">S-adenosyl-L-methionine</keyword>
<dbReference type="Gene3D" id="3.40.50.150">
    <property type="entry name" value="Vaccinia Virus protein VP39"/>
    <property type="match status" value="1"/>
</dbReference>
<dbReference type="PANTHER" id="PTHR43648">
    <property type="entry name" value="ELECTRON TRANSFER FLAVOPROTEIN BETA SUBUNIT LYSINE METHYLTRANSFERASE"/>
    <property type="match status" value="1"/>
</dbReference>
<dbReference type="NCBIfam" id="NF001786">
    <property type="entry name" value="PRK00517.2-4"/>
    <property type="match status" value="1"/>
</dbReference>
<dbReference type="SUPFAM" id="SSF53335">
    <property type="entry name" value="S-adenosyl-L-methionine-dependent methyltransferases"/>
    <property type="match status" value="1"/>
</dbReference>
<evidence type="ECO:0000313" key="8">
    <source>
        <dbReference type="Proteomes" id="UP000234639"/>
    </source>
</evidence>
<accession>A0A2I1NAQ7</accession>
<dbReference type="InterPro" id="IPR029063">
    <property type="entry name" value="SAM-dependent_MTases_sf"/>
</dbReference>
<dbReference type="Pfam" id="PF06325">
    <property type="entry name" value="PrmA"/>
    <property type="match status" value="1"/>
</dbReference>
<feature type="binding site" evidence="6">
    <location>
        <position position="131"/>
    </location>
    <ligand>
        <name>S-adenosyl-L-methionine</name>
        <dbReference type="ChEBI" id="CHEBI:59789"/>
    </ligand>
</feature>
<dbReference type="PANTHER" id="PTHR43648:SF1">
    <property type="entry name" value="ELECTRON TRANSFER FLAVOPROTEIN BETA SUBUNIT LYSINE METHYLTRANSFERASE"/>
    <property type="match status" value="1"/>
</dbReference>
<dbReference type="AlphaFoldDB" id="A0A2I1NAQ7"/>
<organism evidence="7 8">
    <name type="scientific">Campylobacter ureolyticus</name>
    <dbReference type="NCBI Taxonomy" id="827"/>
    <lineage>
        <taxon>Bacteria</taxon>
        <taxon>Pseudomonadati</taxon>
        <taxon>Campylobacterota</taxon>
        <taxon>Epsilonproteobacteria</taxon>
        <taxon>Campylobacterales</taxon>
        <taxon>Campylobacteraceae</taxon>
        <taxon>Campylobacter</taxon>
    </lineage>
</organism>
<keyword evidence="7" id="KW-0687">Ribonucleoprotein</keyword>
<keyword evidence="2 6" id="KW-0963">Cytoplasm</keyword>
<protein>
    <recommendedName>
        <fullName evidence="6">Ribosomal protein L11 methyltransferase</fullName>
        <shortName evidence="6">L11 Mtase</shortName>
        <ecNumber evidence="6">2.1.1.-</ecNumber>
    </recommendedName>
</protein>
<comment type="subcellular location">
    <subcellularLocation>
        <location evidence="6">Cytoplasm</location>
    </subcellularLocation>
</comment>
<dbReference type="NCBIfam" id="TIGR00406">
    <property type="entry name" value="prmA"/>
    <property type="match status" value="1"/>
</dbReference>
<reference evidence="7 8" key="1">
    <citation type="submission" date="2017-12" db="EMBL/GenBank/DDBJ databases">
        <title>Phylogenetic diversity of female urinary microbiome.</title>
        <authorList>
            <person name="Thomas-White K."/>
            <person name="Wolfe A.J."/>
        </authorList>
    </citation>
    <scope>NUCLEOTIDE SEQUENCE [LARGE SCALE GENOMIC DNA]</scope>
    <source>
        <strain evidence="7 8">UMB0112</strain>
    </source>
</reference>
<name>A0A2I1NAQ7_9BACT</name>
<evidence type="ECO:0000256" key="3">
    <source>
        <dbReference type="ARBA" id="ARBA00022603"/>
    </source>
</evidence>
<evidence type="ECO:0000256" key="6">
    <source>
        <dbReference type="HAMAP-Rule" id="MF_00735"/>
    </source>
</evidence>
<comment type="similarity">
    <text evidence="1 6">Belongs to the methyltransferase superfamily. PrmA family.</text>
</comment>
<comment type="caution">
    <text evidence="7">The sequence shown here is derived from an EMBL/GenBank/DDBJ whole genome shotgun (WGS) entry which is preliminary data.</text>
</comment>
<proteinExistence type="inferred from homology"/>
<dbReference type="GO" id="GO:0032259">
    <property type="term" value="P:methylation"/>
    <property type="evidence" value="ECO:0007669"/>
    <property type="project" value="UniProtKB-KW"/>
</dbReference>
<dbReference type="InterPro" id="IPR004498">
    <property type="entry name" value="Ribosomal_PrmA_MeTrfase"/>
</dbReference>
<feature type="binding site" evidence="6">
    <location>
        <position position="214"/>
    </location>
    <ligand>
        <name>S-adenosyl-L-methionine</name>
        <dbReference type="ChEBI" id="CHEBI:59789"/>
    </ligand>
</feature>
<dbReference type="RefSeq" id="WP_101637033.1">
    <property type="nucleotide sequence ID" value="NZ_PKHU01000003.1"/>
</dbReference>
<feature type="binding site" evidence="6">
    <location>
        <position position="152"/>
    </location>
    <ligand>
        <name>S-adenosyl-L-methionine</name>
        <dbReference type="ChEBI" id="CHEBI:59789"/>
    </ligand>
</feature>
<dbReference type="GO" id="GO:0005840">
    <property type="term" value="C:ribosome"/>
    <property type="evidence" value="ECO:0007669"/>
    <property type="project" value="UniProtKB-KW"/>
</dbReference>
<dbReference type="InterPro" id="IPR050078">
    <property type="entry name" value="Ribosomal_L11_MeTrfase_PrmA"/>
</dbReference>
<dbReference type="GO" id="GO:0005737">
    <property type="term" value="C:cytoplasm"/>
    <property type="evidence" value="ECO:0007669"/>
    <property type="project" value="UniProtKB-SubCell"/>
</dbReference>
<comment type="function">
    <text evidence="6">Methylates ribosomal protein L11.</text>
</comment>
<dbReference type="Proteomes" id="UP000234639">
    <property type="component" value="Unassembled WGS sequence"/>
</dbReference>
<comment type="catalytic activity">
    <reaction evidence="6">
        <text>L-lysyl-[protein] + 3 S-adenosyl-L-methionine = N(6),N(6),N(6)-trimethyl-L-lysyl-[protein] + 3 S-adenosyl-L-homocysteine + 3 H(+)</text>
        <dbReference type="Rhea" id="RHEA:54192"/>
        <dbReference type="Rhea" id="RHEA-COMP:9752"/>
        <dbReference type="Rhea" id="RHEA-COMP:13826"/>
        <dbReference type="ChEBI" id="CHEBI:15378"/>
        <dbReference type="ChEBI" id="CHEBI:29969"/>
        <dbReference type="ChEBI" id="CHEBI:57856"/>
        <dbReference type="ChEBI" id="CHEBI:59789"/>
        <dbReference type="ChEBI" id="CHEBI:61961"/>
    </reaction>
</comment>
<evidence type="ECO:0000256" key="2">
    <source>
        <dbReference type="ARBA" id="ARBA00022490"/>
    </source>
</evidence>
<dbReference type="GO" id="GO:0016279">
    <property type="term" value="F:protein-lysine N-methyltransferase activity"/>
    <property type="evidence" value="ECO:0007669"/>
    <property type="project" value="RHEA"/>
</dbReference>
<keyword evidence="4 6" id="KW-0808">Transferase</keyword>
<feature type="binding site" evidence="6">
    <location>
        <position position="173"/>
    </location>
    <ligand>
        <name>S-adenosyl-L-methionine</name>
        <dbReference type="ChEBI" id="CHEBI:59789"/>
    </ligand>
</feature>
<gene>
    <name evidence="6" type="primary">prmA</name>
    <name evidence="7" type="ORF">CYJ41_03635</name>
</gene>
<evidence type="ECO:0000256" key="4">
    <source>
        <dbReference type="ARBA" id="ARBA00022679"/>
    </source>
</evidence>
<dbReference type="HAMAP" id="MF_00735">
    <property type="entry name" value="Methyltr_PrmA"/>
    <property type="match status" value="1"/>
</dbReference>
<keyword evidence="7" id="KW-0689">Ribosomal protein</keyword>
<dbReference type="PIRSF" id="PIRSF000401">
    <property type="entry name" value="RPL11_MTase"/>
    <property type="match status" value="1"/>
</dbReference>
<dbReference type="CDD" id="cd02440">
    <property type="entry name" value="AdoMet_MTases"/>
    <property type="match status" value="1"/>
</dbReference>
<keyword evidence="3 6" id="KW-0489">Methyltransferase</keyword>